<gene>
    <name evidence="5" type="ORF">COS76_02515</name>
</gene>
<organism evidence="5 6">
    <name type="scientific">Candidatus Portnoybacteria bacterium CG06_land_8_20_14_3_00_39_12</name>
    <dbReference type="NCBI Taxonomy" id="1974809"/>
    <lineage>
        <taxon>Bacteria</taxon>
        <taxon>Candidatus Portnoyibacteriota</taxon>
    </lineage>
</organism>
<dbReference type="Proteomes" id="UP000228775">
    <property type="component" value="Unassembled WGS sequence"/>
</dbReference>
<dbReference type="AlphaFoldDB" id="A0A2M7AWV4"/>
<dbReference type="EMBL" id="PEVY01000052">
    <property type="protein sequence ID" value="PIU75114.1"/>
    <property type="molecule type" value="Genomic_DNA"/>
</dbReference>
<evidence type="ECO:0000313" key="6">
    <source>
        <dbReference type="Proteomes" id="UP000228775"/>
    </source>
</evidence>
<feature type="active site" description="Tele-AMP-histidine intermediate" evidence="1">
    <location>
        <position position="99"/>
    </location>
</feature>
<feature type="domain" description="HIT" evidence="4">
    <location>
        <begin position="4"/>
        <end position="105"/>
    </location>
</feature>
<evidence type="ECO:0000256" key="1">
    <source>
        <dbReference type="PIRSR" id="PIRSR601310-1"/>
    </source>
</evidence>
<accession>A0A2M7AWV4</accession>
<reference evidence="6" key="1">
    <citation type="submission" date="2017-09" db="EMBL/GenBank/DDBJ databases">
        <title>Depth-based differentiation of microbial function through sediment-hosted aquifers and enrichment of novel symbionts in the deep terrestrial subsurface.</title>
        <authorList>
            <person name="Probst A.J."/>
            <person name="Ladd B."/>
            <person name="Jarett J.K."/>
            <person name="Geller-Mcgrath D.E."/>
            <person name="Sieber C.M.K."/>
            <person name="Emerson J.B."/>
            <person name="Anantharaman K."/>
            <person name="Thomas B.C."/>
            <person name="Malmstrom R."/>
            <person name="Stieglmeier M."/>
            <person name="Klingl A."/>
            <person name="Woyke T."/>
            <person name="Ryan C.M."/>
            <person name="Banfield J.F."/>
        </authorList>
    </citation>
    <scope>NUCLEOTIDE SEQUENCE [LARGE SCALE GENOMIC DNA]</scope>
</reference>
<comment type="caution">
    <text evidence="5">The sequence shown here is derived from an EMBL/GenBank/DDBJ whole genome shotgun (WGS) entry which is preliminary data.</text>
</comment>
<proteinExistence type="predicted"/>
<dbReference type="InterPro" id="IPR001310">
    <property type="entry name" value="Histidine_triad_HIT"/>
</dbReference>
<dbReference type="Pfam" id="PF11969">
    <property type="entry name" value="DcpS_C"/>
    <property type="match status" value="1"/>
</dbReference>
<dbReference type="InterPro" id="IPR011146">
    <property type="entry name" value="HIT-like"/>
</dbReference>
<evidence type="ECO:0000259" key="4">
    <source>
        <dbReference type="PROSITE" id="PS51084"/>
    </source>
</evidence>
<protein>
    <submittedName>
        <fullName evidence="5">Histidine triad nucleotide-binding protein</fullName>
    </submittedName>
</protein>
<dbReference type="PRINTS" id="PR00332">
    <property type="entry name" value="HISTRIAD"/>
</dbReference>
<dbReference type="PANTHER" id="PTHR23089">
    <property type="entry name" value="HISTIDINE TRIAD HIT PROTEIN"/>
    <property type="match status" value="1"/>
</dbReference>
<name>A0A2M7AWV4_9BACT</name>
<dbReference type="Gene3D" id="3.30.428.10">
    <property type="entry name" value="HIT-like"/>
    <property type="match status" value="1"/>
</dbReference>
<dbReference type="SUPFAM" id="SSF54197">
    <property type="entry name" value="HIT-like"/>
    <property type="match status" value="1"/>
</dbReference>
<evidence type="ECO:0000256" key="3">
    <source>
        <dbReference type="PROSITE-ProRule" id="PRU00464"/>
    </source>
</evidence>
<sequence>MDCIFCQISKGEIPAEIIYHDKLFVVFKDIKPKARLHFLIVPRRHIVSINDLKLKDAMLAGKMILLARKIARDQGVADSGYQLHFNVGRGAGQLVEHLHLHFMAA</sequence>
<feature type="short sequence motif" description="Histidine triad motif" evidence="2 3">
    <location>
        <begin position="97"/>
        <end position="101"/>
    </location>
</feature>
<dbReference type="InterPro" id="IPR036265">
    <property type="entry name" value="HIT-like_sf"/>
</dbReference>
<dbReference type="GO" id="GO:0003824">
    <property type="term" value="F:catalytic activity"/>
    <property type="evidence" value="ECO:0007669"/>
    <property type="project" value="InterPro"/>
</dbReference>
<evidence type="ECO:0000256" key="2">
    <source>
        <dbReference type="PIRSR" id="PIRSR601310-3"/>
    </source>
</evidence>
<evidence type="ECO:0000313" key="5">
    <source>
        <dbReference type="EMBL" id="PIU75114.1"/>
    </source>
</evidence>
<dbReference type="PROSITE" id="PS51084">
    <property type="entry name" value="HIT_2"/>
    <property type="match status" value="1"/>
</dbReference>